<reference evidence="1" key="1">
    <citation type="submission" date="2021-02" db="EMBL/GenBank/DDBJ databases">
        <authorList>
            <person name="Nowell W R."/>
        </authorList>
    </citation>
    <scope>NUCLEOTIDE SEQUENCE</scope>
</reference>
<evidence type="ECO:0000313" key="3">
    <source>
        <dbReference type="Proteomes" id="UP000663889"/>
    </source>
</evidence>
<accession>A0A815W6I8</accession>
<dbReference type="EMBL" id="CAJOBE010003315">
    <property type="protein sequence ID" value="CAF3873172.1"/>
    <property type="molecule type" value="Genomic_DNA"/>
</dbReference>
<feature type="non-terminal residue" evidence="1">
    <location>
        <position position="1"/>
    </location>
</feature>
<evidence type="ECO:0000313" key="2">
    <source>
        <dbReference type="EMBL" id="CAF3873172.1"/>
    </source>
</evidence>
<dbReference type="AlphaFoldDB" id="A0A815W6I8"/>
<comment type="caution">
    <text evidence="1">The sequence shown here is derived from an EMBL/GenBank/DDBJ whole genome shotgun (WGS) entry which is preliminary data.</text>
</comment>
<name>A0A815W6I8_9BILA</name>
<dbReference type="EMBL" id="CAJNOU010008804">
    <property type="protein sequence ID" value="CAF1541008.1"/>
    <property type="molecule type" value="Genomic_DNA"/>
</dbReference>
<gene>
    <name evidence="2" type="ORF">FNK824_LOCUS19127</name>
    <name evidence="1" type="ORF">SEV965_LOCUS38127</name>
</gene>
<sequence>QALEELRLLTGYELFTAHTQEANWKLAHKILMLAFGSQAIRDMFSAMMDIFSQLILR</sequence>
<dbReference type="Proteomes" id="UP000663889">
    <property type="component" value="Unassembled WGS sequence"/>
</dbReference>
<evidence type="ECO:0000313" key="1">
    <source>
        <dbReference type="EMBL" id="CAF1541008.1"/>
    </source>
</evidence>
<protein>
    <submittedName>
        <fullName evidence="1">Uncharacterized protein</fullName>
    </submittedName>
</protein>
<dbReference type="Proteomes" id="UP000663874">
    <property type="component" value="Unassembled WGS sequence"/>
</dbReference>
<organism evidence="1 3">
    <name type="scientific">Rotaria sordida</name>
    <dbReference type="NCBI Taxonomy" id="392033"/>
    <lineage>
        <taxon>Eukaryota</taxon>
        <taxon>Metazoa</taxon>
        <taxon>Spiralia</taxon>
        <taxon>Gnathifera</taxon>
        <taxon>Rotifera</taxon>
        <taxon>Eurotatoria</taxon>
        <taxon>Bdelloidea</taxon>
        <taxon>Philodinida</taxon>
        <taxon>Philodinidae</taxon>
        <taxon>Rotaria</taxon>
    </lineage>
</organism>
<proteinExistence type="predicted"/>